<evidence type="ECO:0000313" key="2">
    <source>
        <dbReference type="EMBL" id="MFC6590754.1"/>
    </source>
</evidence>
<keyword evidence="1" id="KW-0732">Signal</keyword>
<comment type="caution">
    <text evidence="2">The sequence shown here is derived from an EMBL/GenBank/DDBJ whole genome shotgun (WGS) entry which is preliminary data.</text>
</comment>
<dbReference type="PROSITE" id="PS51257">
    <property type="entry name" value="PROKAR_LIPOPROTEIN"/>
    <property type="match status" value="1"/>
</dbReference>
<feature type="signal peptide" evidence="1">
    <location>
        <begin position="1"/>
        <end position="21"/>
    </location>
</feature>
<evidence type="ECO:0000256" key="1">
    <source>
        <dbReference type="SAM" id="SignalP"/>
    </source>
</evidence>
<accession>A0ABW1Y987</accession>
<evidence type="ECO:0000313" key="3">
    <source>
        <dbReference type="Proteomes" id="UP001596297"/>
    </source>
</evidence>
<dbReference type="RefSeq" id="WP_380081767.1">
    <property type="nucleotide sequence ID" value="NZ_JBHSWD010000001.1"/>
</dbReference>
<gene>
    <name evidence="2" type="ORF">ACFP81_01010</name>
</gene>
<reference evidence="3" key="1">
    <citation type="journal article" date="2019" name="Int. J. Syst. Evol. Microbiol.">
        <title>The Global Catalogue of Microorganisms (GCM) 10K type strain sequencing project: providing services to taxonomists for standard genome sequencing and annotation.</title>
        <authorList>
            <consortium name="The Broad Institute Genomics Platform"/>
            <consortium name="The Broad Institute Genome Sequencing Center for Infectious Disease"/>
            <person name="Wu L."/>
            <person name="Ma J."/>
        </authorList>
    </citation>
    <scope>NUCLEOTIDE SEQUENCE [LARGE SCALE GENOMIC DNA]</scope>
    <source>
        <strain evidence="3">CGMCC 1.15772</strain>
    </source>
</reference>
<feature type="chain" id="PRO_5046125195" evidence="1">
    <location>
        <begin position="22"/>
        <end position="116"/>
    </location>
</feature>
<protein>
    <submittedName>
        <fullName evidence="2">Uncharacterized protein</fullName>
    </submittedName>
</protein>
<name>A0ABW1Y987_9DEIO</name>
<proteinExistence type="predicted"/>
<sequence length="116" mass="12190">MKKILMGLMGVALLASCGVGGVDNSRVPTTNWRLDRDVTVDGSNKVIKAGTYVVCDNTNTTVALPVQWTAGTDLLTLYAKGERDGAVKALASYTVPDRTVGGNSTVTFTFGPHMAP</sequence>
<dbReference type="Proteomes" id="UP001596297">
    <property type="component" value="Unassembled WGS sequence"/>
</dbReference>
<organism evidence="2 3">
    <name type="scientific">Deinococcus lacus</name>
    <dbReference type="NCBI Taxonomy" id="392561"/>
    <lineage>
        <taxon>Bacteria</taxon>
        <taxon>Thermotogati</taxon>
        <taxon>Deinococcota</taxon>
        <taxon>Deinococci</taxon>
        <taxon>Deinococcales</taxon>
        <taxon>Deinococcaceae</taxon>
        <taxon>Deinococcus</taxon>
    </lineage>
</organism>
<dbReference type="EMBL" id="JBHSWD010000001">
    <property type="protein sequence ID" value="MFC6590754.1"/>
    <property type="molecule type" value="Genomic_DNA"/>
</dbReference>
<keyword evidence="3" id="KW-1185">Reference proteome</keyword>